<feature type="signal peptide" evidence="4">
    <location>
        <begin position="1"/>
        <end position="29"/>
    </location>
</feature>
<reference evidence="5 6" key="1">
    <citation type="journal article" date="2012" name="J. Bacteriol.">
        <title>Complete Genome Sequence of the Fruiting Myxobacterium Corallococcus coralloides DSM 2259.</title>
        <authorList>
            <person name="Huntley S."/>
            <person name="Zhang Y."/>
            <person name="Treuner-Lange A."/>
            <person name="Kneip S."/>
            <person name="Sensen C.W."/>
            <person name="Sogaard-Andersen L."/>
        </authorList>
    </citation>
    <scope>NUCLEOTIDE SEQUENCE [LARGE SCALE GENOMIC DNA]</scope>
    <source>
        <strain evidence="6">ATCC 25202 / DSM 2259 / NBRC 100086 / M2</strain>
    </source>
</reference>
<evidence type="ECO:0000313" key="6">
    <source>
        <dbReference type="Proteomes" id="UP000007587"/>
    </source>
</evidence>
<keyword evidence="1 4" id="KW-0732">Signal</keyword>
<dbReference type="NCBIfam" id="TIGR02232">
    <property type="entry name" value="myxo_disulf_rpt"/>
    <property type="match status" value="5"/>
</dbReference>
<organism evidence="5 6">
    <name type="scientific">Corallococcus coralloides (strain ATCC 25202 / DSM 2259 / NBRC 100086 / M2)</name>
    <name type="common">Myxococcus coralloides</name>
    <dbReference type="NCBI Taxonomy" id="1144275"/>
    <lineage>
        <taxon>Bacteria</taxon>
        <taxon>Pseudomonadati</taxon>
        <taxon>Myxococcota</taxon>
        <taxon>Myxococcia</taxon>
        <taxon>Myxococcales</taxon>
        <taxon>Cystobacterineae</taxon>
        <taxon>Myxococcaceae</taxon>
        <taxon>Corallococcus</taxon>
    </lineage>
</organism>
<dbReference type="InParanoid" id="H8N0N3"/>
<keyword evidence="2" id="KW-0677">Repeat</keyword>
<dbReference type="eggNOG" id="COG1506">
    <property type="taxonomic scope" value="Bacteria"/>
</dbReference>
<gene>
    <name evidence="5" type="ordered locus">COCOR_05538</name>
</gene>
<keyword evidence="6" id="KW-1185">Reference proteome</keyword>
<feature type="chain" id="PRO_5003614726" evidence="4">
    <location>
        <begin position="30"/>
        <end position="601"/>
    </location>
</feature>
<dbReference type="HOGENOM" id="CLU_437321_0_0_7"/>
<reference evidence="6" key="2">
    <citation type="submission" date="2012-03" db="EMBL/GenBank/DDBJ databases">
        <title>Genome sequence of the fruiting myxobacterium Corallococcus coralloides DSM 2259.</title>
        <authorList>
            <person name="Huntley S."/>
            <person name="Zhang Y."/>
            <person name="Treuner-Lange A."/>
            <person name="Sensen C.W."/>
            <person name="Sogaard-Andersen L."/>
        </authorList>
    </citation>
    <scope>NUCLEOTIDE SEQUENCE [LARGE SCALE GENOMIC DNA]</scope>
    <source>
        <strain evidence="6">ATCC 25202 / DSM 2259 / NBRC 100086 / M2</strain>
    </source>
</reference>
<dbReference type="STRING" id="1144275.COCOR_05538"/>
<dbReference type="InterPro" id="IPR011936">
    <property type="entry name" value="Myxo_disulph_rpt"/>
</dbReference>
<dbReference type="EMBL" id="CP003389">
    <property type="protein sequence ID" value="AFE06431.1"/>
    <property type="molecule type" value="Genomic_DNA"/>
</dbReference>
<name>H8N0N3_CORCM</name>
<protein>
    <submittedName>
        <fullName evidence="5">Cysteine-rich repeat protein</fullName>
    </submittedName>
</protein>
<sequence>MTPQSSHRQLASRAWMVLAFLLPLLTVCSDPPDRTCPSGLLCPEGRQCAAKQDICIPSDCGDGAVEDGEACDDGNVIDGDGCNRTCTSLEVCGNGVVDIAKGEKCDDGNTLGGDACSADCRSSEVCGNGVRDTAVGEVCDDGNNVSGDGCSADCLSQETCGNGYTDAAKEERCDDGNTEDGDGCSADCHVAEVCGDGARQGREQCDTQGESGTCNANCTLPACGDGIVNAAAGEQCEHNNTSSRSCPYGQATCTVCREDCMAFVAAQGNVCGDGARDAAYEACDDSNTTTETSCPYGQASCQRCSRDCQSALALRGNVCGDGIQDPSAANEACDDGNTTTETACPYGVASCVICRSDCKETLSVTGNTCGDGVRDPVNEACDDGNVSTETTCPYGTESCQRCSSDCKTALSLQGNVCGDGVWAPSNEACDDGNTLTCGSCSADCKVKTLQAATGTITASASTNMNDGETFTISDGINTPVTFEVDRNGSLQNPAHQRVQVENNTPATQVALIIRDAINAVAEPFEIEASVVIGTFVVNVTHNLKGSIGNQTMTEKITNTAFKVSGMNGGSGYDCAQGTKCVGNEDCAYDLICDGARVCSPP</sequence>
<proteinExistence type="predicted"/>
<dbReference type="Pfam" id="PF13948">
    <property type="entry name" value="DUF4215"/>
    <property type="match status" value="1"/>
</dbReference>
<evidence type="ECO:0000256" key="3">
    <source>
        <dbReference type="ARBA" id="ARBA00023157"/>
    </source>
</evidence>
<dbReference type="KEGG" id="ccx:COCOR_05538"/>
<dbReference type="OrthoDB" id="5520129at2"/>
<dbReference type="PANTHER" id="PTHR38934">
    <property type="entry name" value="HYPHALLY REGULATED CELL WALL PROTEIN 1"/>
    <property type="match status" value="1"/>
</dbReference>
<accession>H8N0N3</accession>
<evidence type="ECO:0000256" key="2">
    <source>
        <dbReference type="ARBA" id="ARBA00022737"/>
    </source>
</evidence>
<keyword evidence="3" id="KW-1015">Disulfide bond</keyword>
<evidence type="ECO:0000313" key="5">
    <source>
        <dbReference type="EMBL" id="AFE06431.1"/>
    </source>
</evidence>
<dbReference type="PANTHER" id="PTHR38934:SF6">
    <property type="entry name" value="CHROMOSOME UNDETERMINED SCAFFOLD_176, WHOLE GENOME SHOTGUN SEQUENCE"/>
    <property type="match status" value="1"/>
</dbReference>
<evidence type="ECO:0000256" key="4">
    <source>
        <dbReference type="SAM" id="SignalP"/>
    </source>
</evidence>
<dbReference type="AlphaFoldDB" id="H8N0N3"/>
<dbReference type="RefSeq" id="WP_014398328.1">
    <property type="nucleotide sequence ID" value="NC_017030.1"/>
</dbReference>
<dbReference type="Proteomes" id="UP000007587">
    <property type="component" value="Chromosome"/>
</dbReference>
<evidence type="ECO:0000256" key="1">
    <source>
        <dbReference type="ARBA" id="ARBA00022729"/>
    </source>
</evidence>